<feature type="transmembrane region" description="Helical" evidence="3">
    <location>
        <begin position="439"/>
        <end position="458"/>
    </location>
</feature>
<feature type="transmembrane region" description="Helical" evidence="3">
    <location>
        <begin position="167"/>
        <end position="188"/>
    </location>
</feature>
<gene>
    <name evidence="5" type="ORF">IP91_01681</name>
</gene>
<reference evidence="5 6" key="1">
    <citation type="journal article" date="2015" name="Stand. Genomic Sci.">
        <title>Genomic Encyclopedia of Bacterial and Archaeal Type Strains, Phase III: the genomes of soil and plant-associated and newly described type strains.</title>
        <authorList>
            <person name="Whitman W.B."/>
            <person name="Woyke T."/>
            <person name="Klenk H.P."/>
            <person name="Zhou Y."/>
            <person name="Lilburn T.G."/>
            <person name="Beck B.J."/>
            <person name="De Vos P."/>
            <person name="Vandamme P."/>
            <person name="Eisen J.A."/>
            <person name="Garrity G."/>
            <person name="Hugenholtz P."/>
            <person name="Kyrpides N.C."/>
        </authorList>
    </citation>
    <scope>NUCLEOTIDE SEQUENCE [LARGE SCALE GENOMIC DNA]</scope>
    <source>
        <strain evidence="5 6">CGMCC 1.10822</strain>
    </source>
</reference>
<sequence length="1003" mass="109262">MSAVPESLHELPLQDRPQSLLPEPAPRGSIPPLHEADVLALERTHLEARRRHDNVDPDLPAAGLALSGGGIRSATFGLGVLEGLRDLRILPRFDYASSVSGGGYIMAWLTAHVHRHGAGWLNDGSDNAARWDASIAHLSRFSNYLSPRVGLFSADTWTMFTVWARNAALVQMTIIAYVLAALLLPRLAVSWFESWPAAGWARWLVVVLFMAAILGIVANQLHQRPGARQNAPHGIRPWPAWSAGAVAALALAAWLAVRFDFHPFGAPKPQWVALPFAALLLGGMAALLPAAAQWRFNRVGRTWPDSGQGHVQWLIVLPLLATSVELSAVLWYIAKGTPPRTFGAMFQQGLPAWPFQLSLAFAALCLLACCSLRDWTTRTRLWSVPRPVFNLFLIVLSAGTCIVALHAMFAGIVVLMQWFGADGRSRAGVWHAFIWGPSLLLSAFAMAVTLLLGLLGRASLEGMREWWSRLAAWLWIYALGWNLITLASLYGPLLLPWLLQFDGWAGMAPAAGWIATTVAGLFAANSGATSGDNKIRSSERGWQQLGLEVLARVAPVLFILGLLVATATVLNLALWHVALPAPALSPLCNVGGCWSAYVEQYWDQVHHVPPGLLGLALAGVVLAGVLLAWRVDINEFSLHAFYRSRLARCYLGASRTIRTPQRFTQFDDDDDLPVGSLGGQAEAGGEQHDLAPLHLINCTVNLGGSKDLSLHTRHGASFTITPYTVGSSYPKANAEKIGYRPHDYYAGGGGDVPGISLGEAIAVSGAAASPNHGFHTSPSVAFMMTMFNARLGRWFANPRQDNTYPSPWFSLRYLVKELFGSADERANYLMISDGGHFENLAAYELVRRKCRLIVVSDAECDTRMDFGGLGTLIRLCKVDFNVRIEIDVAPLRLDPATGLSRAHCAIGSIDYGDGVPGVLVYLKASLTEAVRDASLWQYQATHRAFPQESTGDQFYGEDQFESYRRLGRHIVKQAFGAGMDQPQRDRLARVRPDFSAALSAAGT</sequence>
<dbReference type="EMBL" id="VLLB01000002">
    <property type="protein sequence ID" value="TWI67564.1"/>
    <property type="molecule type" value="Genomic_DNA"/>
</dbReference>
<dbReference type="OrthoDB" id="100544at2"/>
<dbReference type="GO" id="GO:0046475">
    <property type="term" value="P:glycerophospholipid catabolic process"/>
    <property type="evidence" value="ECO:0007669"/>
    <property type="project" value="TreeGrafter"/>
</dbReference>
<dbReference type="Proteomes" id="UP000318431">
    <property type="component" value="Unassembled WGS sequence"/>
</dbReference>
<evidence type="ECO:0000259" key="4">
    <source>
        <dbReference type="Pfam" id="PF01734"/>
    </source>
</evidence>
<accession>A0A562RG64</accession>
<dbReference type="GO" id="GO:0005829">
    <property type="term" value="C:cytosol"/>
    <property type="evidence" value="ECO:0007669"/>
    <property type="project" value="TreeGrafter"/>
</dbReference>
<dbReference type="AlphaFoldDB" id="A0A562RG64"/>
<feature type="region of interest" description="Disordered" evidence="2">
    <location>
        <begin position="1"/>
        <end position="32"/>
    </location>
</feature>
<evidence type="ECO:0000256" key="3">
    <source>
        <dbReference type="SAM" id="Phobius"/>
    </source>
</evidence>
<name>A0A562RG64_9BURK</name>
<feature type="domain" description="PNPLA" evidence="4">
    <location>
        <begin position="64"/>
        <end position="134"/>
    </location>
</feature>
<evidence type="ECO:0000313" key="6">
    <source>
        <dbReference type="Proteomes" id="UP000318431"/>
    </source>
</evidence>
<keyword evidence="6" id="KW-1185">Reference proteome</keyword>
<dbReference type="Pfam" id="PF01734">
    <property type="entry name" value="Patatin"/>
    <property type="match status" value="1"/>
</dbReference>
<dbReference type="InterPro" id="IPR002641">
    <property type="entry name" value="PNPLA_dom"/>
</dbReference>
<dbReference type="Gene3D" id="3.40.1090.10">
    <property type="entry name" value="Cytosolic phospholipase A2 catalytic domain"/>
    <property type="match status" value="2"/>
</dbReference>
<dbReference type="PANTHER" id="PTHR10728:SF40">
    <property type="entry name" value="PATATIN FAMILY PROTEIN"/>
    <property type="match status" value="1"/>
</dbReference>
<feature type="transmembrane region" description="Helical" evidence="3">
    <location>
        <begin position="611"/>
        <end position="629"/>
    </location>
</feature>
<evidence type="ECO:0000256" key="2">
    <source>
        <dbReference type="SAM" id="MobiDB-lite"/>
    </source>
</evidence>
<feature type="transmembrane region" description="Helical" evidence="3">
    <location>
        <begin position="510"/>
        <end position="528"/>
    </location>
</feature>
<proteinExistence type="predicted"/>
<feature type="transmembrane region" description="Helical" evidence="3">
    <location>
        <begin position="238"/>
        <end position="259"/>
    </location>
</feature>
<dbReference type="InterPro" id="IPR016035">
    <property type="entry name" value="Acyl_Trfase/lysoPLipase"/>
</dbReference>
<keyword evidence="3" id="KW-1133">Transmembrane helix</keyword>
<comment type="caution">
    <text evidence="5">The sequence shown here is derived from an EMBL/GenBank/DDBJ whole genome shotgun (WGS) entry which is preliminary data.</text>
</comment>
<feature type="transmembrane region" description="Helical" evidence="3">
    <location>
        <begin position="470"/>
        <end position="490"/>
    </location>
</feature>
<feature type="transmembrane region" description="Helical" evidence="3">
    <location>
        <begin position="549"/>
        <end position="575"/>
    </location>
</feature>
<organism evidence="5 6">
    <name type="scientific">Pseudoduganella lurida</name>
    <dbReference type="NCBI Taxonomy" id="1036180"/>
    <lineage>
        <taxon>Bacteria</taxon>
        <taxon>Pseudomonadati</taxon>
        <taxon>Pseudomonadota</taxon>
        <taxon>Betaproteobacteria</taxon>
        <taxon>Burkholderiales</taxon>
        <taxon>Oxalobacteraceae</taxon>
        <taxon>Telluria group</taxon>
        <taxon>Pseudoduganella</taxon>
    </lineage>
</organism>
<feature type="transmembrane region" description="Helical" evidence="3">
    <location>
        <begin position="200"/>
        <end position="218"/>
    </location>
</feature>
<dbReference type="SUPFAM" id="SSF52151">
    <property type="entry name" value="FabD/lysophospholipase-like"/>
    <property type="match status" value="1"/>
</dbReference>
<feature type="transmembrane region" description="Helical" evidence="3">
    <location>
        <begin position="271"/>
        <end position="292"/>
    </location>
</feature>
<keyword evidence="1" id="KW-0443">Lipid metabolism</keyword>
<dbReference type="RefSeq" id="WP_158643115.1">
    <property type="nucleotide sequence ID" value="NZ_VLLB01000002.1"/>
</dbReference>
<protein>
    <submittedName>
        <fullName evidence="5">Patatin-like phospholipase</fullName>
    </submittedName>
</protein>
<keyword evidence="3" id="KW-0472">Membrane</keyword>
<evidence type="ECO:0000256" key="1">
    <source>
        <dbReference type="ARBA" id="ARBA00023098"/>
    </source>
</evidence>
<feature type="transmembrane region" description="Helical" evidence="3">
    <location>
        <begin position="353"/>
        <end position="370"/>
    </location>
</feature>
<dbReference type="GO" id="GO:0004623">
    <property type="term" value="F:phospholipase A2 activity"/>
    <property type="evidence" value="ECO:0007669"/>
    <property type="project" value="TreeGrafter"/>
</dbReference>
<evidence type="ECO:0000313" key="5">
    <source>
        <dbReference type="EMBL" id="TWI67564.1"/>
    </source>
</evidence>
<dbReference type="PANTHER" id="PTHR10728">
    <property type="entry name" value="CYTOSOLIC PHOSPHOLIPASE A2"/>
    <property type="match status" value="1"/>
</dbReference>
<feature type="transmembrane region" description="Helical" evidence="3">
    <location>
        <begin position="391"/>
        <end position="419"/>
    </location>
</feature>
<keyword evidence="3" id="KW-0812">Transmembrane</keyword>
<feature type="transmembrane region" description="Helical" evidence="3">
    <location>
        <begin position="313"/>
        <end position="333"/>
    </location>
</feature>